<dbReference type="PIRSF" id="PIRSF005096">
    <property type="entry name" value="GALM"/>
    <property type="match status" value="1"/>
</dbReference>
<dbReference type="Pfam" id="PF01263">
    <property type="entry name" value="Aldose_epim"/>
    <property type="match status" value="1"/>
</dbReference>
<evidence type="ECO:0000256" key="7">
    <source>
        <dbReference type="ARBA" id="ARBA00023277"/>
    </source>
</evidence>
<evidence type="ECO:0000256" key="6">
    <source>
        <dbReference type="ARBA" id="ARBA00023235"/>
    </source>
</evidence>
<dbReference type="InterPro" id="IPR008183">
    <property type="entry name" value="Aldose_1/G6P_1-epimerase"/>
</dbReference>
<evidence type="ECO:0000256" key="9">
    <source>
        <dbReference type="PIRSR" id="PIRSR005096-1"/>
    </source>
</evidence>
<proteinExistence type="inferred from homology"/>
<dbReference type="InterPro" id="IPR018052">
    <property type="entry name" value="Ald1_epimerase_CS"/>
</dbReference>
<comment type="catalytic activity">
    <reaction evidence="1 8">
        <text>alpha-D-glucose = beta-D-glucose</text>
        <dbReference type="Rhea" id="RHEA:10264"/>
        <dbReference type="ChEBI" id="CHEBI:15903"/>
        <dbReference type="ChEBI" id="CHEBI:17925"/>
        <dbReference type="EC" id="5.1.3.3"/>
    </reaction>
</comment>
<evidence type="ECO:0000256" key="8">
    <source>
        <dbReference type="PIRNR" id="PIRNR005096"/>
    </source>
</evidence>
<accession>A0A1M6BNF6</accession>
<dbReference type="OrthoDB" id="9779408at2"/>
<evidence type="ECO:0000256" key="4">
    <source>
        <dbReference type="ARBA" id="ARBA00013185"/>
    </source>
</evidence>
<feature type="active site" description="Proton donor" evidence="9">
    <location>
        <position position="181"/>
    </location>
</feature>
<dbReference type="GO" id="GO:0004034">
    <property type="term" value="F:aldose 1-epimerase activity"/>
    <property type="evidence" value="ECO:0007669"/>
    <property type="project" value="UniProtKB-EC"/>
</dbReference>
<reference evidence="12 13" key="1">
    <citation type="submission" date="2016-11" db="EMBL/GenBank/DDBJ databases">
        <authorList>
            <person name="Jaros S."/>
            <person name="Januszkiewicz K."/>
            <person name="Wedrychowicz H."/>
        </authorList>
    </citation>
    <scope>NUCLEOTIDE SEQUENCE [LARGE SCALE GENOMIC DNA]</scope>
    <source>
        <strain evidence="12 13">DSM 21758</strain>
    </source>
</reference>
<evidence type="ECO:0000256" key="2">
    <source>
        <dbReference type="ARBA" id="ARBA00005028"/>
    </source>
</evidence>
<feature type="binding site" evidence="10">
    <location>
        <position position="254"/>
    </location>
    <ligand>
        <name>beta-D-galactose</name>
        <dbReference type="ChEBI" id="CHEBI:27667"/>
    </ligand>
</feature>
<dbReference type="EMBL" id="FQZB01000003">
    <property type="protein sequence ID" value="SHI50255.1"/>
    <property type="molecule type" value="Genomic_DNA"/>
</dbReference>
<dbReference type="InterPro" id="IPR014718">
    <property type="entry name" value="GH-type_carb-bd"/>
</dbReference>
<dbReference type="UniPathway" id="UPA00242"/>
<dbReference type="EC" id="5.1.3.3" evidence="4 8"/>
<evidence type="ECO:0000256" key="5">
    <source>
        <dbReference type="ARBA" id="ARBA00014165"/>
    </source>
</evidence>
<keyword evidence="7 8" id="KW-0119">Carbohydrate metabolism</keyword>
<sequence length="350" mass="40119">MGMNFKSNIIDNYKGENIIEYEFENENGIKVGVLNLGGIITKIMTPDKEGNYENIVLSYNNIEDYFENDCYYGATVGRTAGRIYNGIVTIEGKEYKLNNNYVVNQCHGGNIGFDKKIWTVKPIIEKDKVGVTLYYLSKRMEENYPGNLRCEVSYTLNNEDELEFLAVANTDETTLVNITNHSYFNLSGNYKDDILDNELQMNAENILEIEETGAVTGKILPVYENKAFDFTKRKTIKEHINAEHKQIKLGNGYDHPFVFRENEDGLISLNDKKSGRGMDIETNNEAVVIYTMNYPNDKALKGNIKPRQRLGVCFETQAPPIGINQCFLEKSILKPDETYSKYTKYKFYLI</sequence>
<evidence type="ECO:0000256" key="10">
    <source>
        <dbReference type="PIRSR" id="PIRSR005096-2"/>
    </source>
</evidence>
<dbReference type="STRING" id="1121302.SAMN02745163_00407"/>
<dbReference type="PROSITE" id="PS00545">
    <property type="entry name" value="ALDOSE_1_EPIMERASE"/>
    <property type="match status" value="1"/>
</dbReference>
<organism evidence="12 13">
    <name type="scientific">Clostridium cavendishii DSM 21758</name>
    <dbReference type="NCBI Taxonomy" id="1121302"/>
    <lineage>
        <taxon>Bacteria</taxon>
        <taxon>Bacillati</taxon>
        <taxon>Bacillota</taxon>
        <taxon>Clostridia</taxon>
        <taxon>Eubacteriales</taxon>
        <taxon>Clostridiaceae</taxon>
        <taxon>Clostridium</taxon>
    </lineage>
</organism>
<evidence type="ECO:0000313" key="13">
    <source>
        <dbReference type="Proteomes" id="UP000184310"/>
    </source>
</evidence>
<dbReference type="Proteomes" id="UP000184310">
    <property type="component" value="Unassembled WGS sequence"/>
</dbReference>
<comment type="similarity">
    <text evidence="3 8">Belongs to the aldose epimerase family.</text>
</comment>
<dbReference type="AlphaFoldDB" id="A0A1M6BNF6"/>
<evidence type="ECO:0000256" key="3">
    <source>
        <dbReference type="ARBA" id="ARBA00006206"/>
    </source>
</evidence>
<feature type="active site" description="Proton acceptor" evidence="9">
    <location>
        <position position="315"/>
    </location>
</feature>
<dbReference type="InterPro" id="IPR015443">
    <property type="entry name" value="Aldose_1-epimerase"/>
</dbReference>
<dbReference type="SUPFAM" id="SSF74650">
    <property type="entry name" value="Galactose mutarotase-like"/>
    <property type="match status" value="1"/>
</dbReference>
<dbReference type="CDD" id="cd09019">
    <property type="entry name" value="galactose_mutarotase_like"/>
    <property type="match status" value="1"/>
</dbReference>
<dbReference type="PANTHER" id="PTHR10091:SF0">
    <property type="entry name" value="GALACTOSE MUTAROTASE"/>
    <property type="match status" value="1"/>
</dbReference>
<keyword evidence="13" id="KW-1185">Reference proteome</keyword>
<dbReference type="InterPro" id="IPR011013">
    <property type="entry name" value="Gal_mutarotase_sf_dom"/>
</dbReference>
<dbReference type="RefSeq" id="WP_084108169.1">
    <property type="nucleotide sequence ID" value="NZ_FQZB01000003.1"/>
</dbReference>
<protein>
    <recommendedName>
        <fullName evidence="5 8">Aldose 1-epimerase</fullName>
        <ecNumber evidence="4 8">5.1.3.3</ecNumber>
    </recommendedName>
</protein>
<evidence type="ECO:0000256" key="11">
    <source>
        <dbReference type="PIRSR" id="PIRSR005096-3"/>
    </source>
</evidence>
<evidence type="ECO:0000256" key="1">
    <source>
        <dbReference type="ARBA" id="ARBA00001614"/>
    </source>
</evidence>
<comment type="pathway">
    <text evidence="2 8">Carbohydrate metabolism; hexose metabolism.</text>
</comment>
<dbReference type="GO" id="GO:0005737">
    <property type="term" value="C:cytoplasm"/>
    <property type="evidence" value="ECO:0007669"/>
    <property type="project" value="TreeGrafter"/>
</dbReference>
<name>A0A1M6BNF6_9CLOT</name>
<dbReference type="GO" id="GO:0006006">
    <property type="term" value="P:glucose metabolic process"/>
    <property type="evidence" value="ECO:0007669"/>
    <property type="project" value="TreeGrafter"/>
</dbReference>
<keyword evidence="6 8" id="KW-0413">Isomerase</keyword>
<dbReference type="PANTHER" id="PTHR10091">
    <property type="entry name" value="ALDOSE-1-EPIMERASE"/>
    <property type="match status" value="1"/>
</dbReference>
<dbReference type="GO" id="GO:0030246">
    <property type="term" value="F:carbohydrate binding"/>
    <property type="evidence" value="ECO:0007669"/>
    <property type="project" value="InterPro"/>
</dbReference>
<dbReference type="GO" id="GO:0033499">
    <property type="term" value="P:galactose catabolic process via UDP-galactose, Leloir pathway"/>
    <property type="evidence" value="ECO:0007669"/>
    <property type="project" value="TreeGrafter"/>
</dbReference>
<dbReference type="InterPro" id="IPR047215">
    <property type="entry name" value="Galactose_mutarotase-like"/>
</dbReference>
<feature type="binding site" evidence="11">
    <location>
        <begin position="181"/>
        <end position="183"/>
    </location>
    <ligand>
        <name>beta-D-galactose</name>
        <dbReference type="ChEBI" id="CHEBI:27667"/>
    </ligand>
</feature>
<evidence type="ECO:0000313" key="12">
    <source>
        <dbReference type="EMBL" id="SHI50255.1"/>
    </source>
</evidence>
<dbReference type="Gene3D" id="2.70.98.10">
    <property type="match status" value="1"/>
</dbReference>
<gene>
    <name evidence="12" type="ORF">SAMN02745163_00407</name>
</gene>